<dbReference type="AlphaFoldDB" id="A0A1R3L6M8"/>
<keyword evidence="2" id="KW-1185">Reference proteome</keyword>
<protein>
    <submittedName>
        <fullName evidence="1">Uncharacterized protein</fullName>
    </submittedName>
</protein>
<dbReference type="EMBL" id="KV863618">
    <property type="protein sequence ID" value="ONK55271.1"/>
    <property type="molecule type" value="Genomic_DNA"/>
</dbReference>
<evidence type="ECO:0000313" key="1">
    <source>
        <dbReference type="EMBL" id="ONK55271.1"/>
    </source>
</evidence>
<dbReference type="Gramene" id="ONK55271">
    <property type="protein sequence ID" value="ONK55271"/>
    <property type="gene ID" value="A4U43_UnF5660"/>
</dbReference>
<proteinExistence type="predicted"/>
<dbReference type="Proteomes" id="UP000243459">
    <property type="component" value="Unassembled WGS sequence"/>
</dbReference>
<evidence type="ECO:0000313" key="2">
    <source>
        <dbReference type="Proteomes" id="UP000243459"/>
    </source>
</evidence>
<name>A0A1R3L6M8_ASPOF</name>
<gene>
    <name evidence="1" type="ORF">A4U43_UnF5660</name>
</gene>
<accession>A0A1R3L6M8</accession>
<reference evidence="2" key="1">
    <citation type="journal article" date="2017" name="Nat. Commun.">
        <title>The asparagus genome sheds light on the origin and evolution of a young Y chromosome.</title>
        <authorList>
            <person name="Harkess A."/>
            <person name="Zhou J."/>
            <person name="Xu C."/>
            <person name="Bowers J.E."/>
            <person name="Van der Hulst R."/>
            <person name="Ayyampalayam S."/>
            <person name="Mercati F."/>
            <person name="Riccardi P."/>
            <person name="McKain M.R."/>
            <person name="Kakrana A."/>
            <person name="Tang H."/>
            <person name="Ray J."/>
            <person name="Groenendijk J."/>
            <person name="Arikit S."/>
            <person name="Mathioni S.M."/>
            <person name="Nakano M."/>
            <person name="Shan H."/>
            <person name="Telgmann-Rauber A."/>
            <person name="Kanno A."/>
            <person name="Yue Z."/>
            <person name="Chen H."/>
            <person name="Li W."/>
            <person name="Chen Y."/>
            <person name="Xu X."/>
            <person name="Zhang Y."/>
            <person name="Luo S."/>
            <person name="Chen H."/>
            <person name="Gao J."/>
            <person name="Mao Z."/>
            <person name="Pires J.C."/>
            <person name="Luo M."/>
            <person name="Kudrna D."/>
            <person name="Wing R.A."/>
            <person name="Meyers B.C."/>
            <person name="Yi K."/>
            <person name="Kong H."/>
            <person name="Lavrijsen P."/>
            <person name="Sunseri F."/>
            <person name="Falavigna A."/>
            <person name="Ye Y."/>
            <person name="Leebens-Mack J.H."/>
            <person name="Chen G."/>
        </authorList>
    </citation>
    <scope>NUCLEOTIDE SEQUENCE [LARGE SCALE GENOMIC DNA]</scope>
    <source>
        <strain evidence="2">cv. DH0086</strain>
    </source>
</reference>
<organism evidence="1 2">
    <name type="scientific">Asparagus officinalis</name>
    <name type="common">Garden asparagus</name>
    <dbReference type="NCBI Taxonomy" id="4686"/>
    <lineage>
        <taxon>Eukaryota</taxon>
        <taxon>Viridiplantae</taxon>
        <taxon>Streptophyta</taxon>
        <taxon>Embryophyta</taxon>
        <taxon>Tracheophyta</taxon>
        <taxon>Spermatophyta</taxon>
        <taxon>Magnoliopsida</taxon>
        <taxon>Liliopsida</taxon>
        <taxon>Asparagales</taxon>
        <taxon>Asparagaceae</taxon>
        <taxon>Asparagoideae</taxon>
        <taxon>Asparagus</taxon>
    </lineage>
</organism>
<sequence length="122" mass="13867">MTHDGENKLRIANLSLCTVEGVSKWMGIKGTIHRIKEEWANLRSMAILWGSCFLGCSDEMNERGESKLYSFRTRNQILFFREQEMECRTCNSSALRRFATDLGSAAKLIAESCFLHVLLGLS</sequence>